<evidence type="ECO:0008006" key="3">
    <source>
        <dbReference type="Google" id="ProtNLM"/>
    </source>
</evidence>
<organism evidence="1 2">
    <name type="scientific">Synechococcus phage S-SKS1</name>
    <dbReference type="NCBI Taxonomy" id="754042"/>
    <lineage>
        <taxon>Viruses</taxon>
        <taxon>Duplodnaviria</taxon>
        <taxon>Heunggongvirae</taxon>
        <taxon>Uroviricota</taxon>
        <taxon>Caudoviricetes</taxon>
        <taxon>Llyrvirus</taxon>
        <taxon>Llyrvirus SSKS1</taxon>
    </lineage>
</organism>
<reference evidence="1 2" key="1">
    <citation type="submission" date="2010-10" db="EMBL/GenBank/DDBJ databases">
        <title>The Genome Sequence of Synechococcus phage S-SKS1.</title>
        <authorList>
            <consortium name="The Broad Institute Genome Sequencing Platform"/>
            <person name="Henn M.R."/>
            <person name="Clokie M."/>
            <person name="Levin J."/>
            <person name="Malboeuf C."/>
            <person name="Casali M."/>
            <person name="Russ C."/>
            <person name="Lennon N."/>
            <person name="Chapman S.B."/>
            <person name="Erlich R."/>
            <person name="Young S.K."/>
            <person name="Yandava C."/>
            <person name="Zeng Q."/>
            <person name="Alvarado L."/>
            <person name="Anderson S."/>
            <person name="Berlin A."/>
            <person name="Chen Z."/>
            <person name="Freedman E."/>
            <person name="Gellesch M."/>
            <person name="Goldberg J."/>
            <person name="Green L."/>
            <person name="Griggs A."/>
            <person name="Gujja S."/>
            <person name="Heilman E.R."/>
            <person name="Heiman D."/>
            <person name="Hollinger A."/>
            <person name="Howarth C."/>
            <person name="Larson L."/>
            <person name="Mehta T."/>
            <person name="Pearson M."/>
            <person name="Roberts A."/>
            <person name="Ryan E."/>
            <person name="Saif S."/>
            <person name="Shea T."/>
            <person name="Shenoy N."/>
            <person name="Sisk P."/>
            <person name="Stolte C."/>
            <person name="Sykes S."/>
            <person name="White J."/>
            <person name="Haas B."/>
            <person name="Nusbaum C."/>
            <person name="Birren B."/>
        </authorList>
    </citation>
    <scope>NUCLEOTIDE SEQUENCE [LARGE SCALE GENOMIC DNA]</scope>
</reference>
<dbReference type="EMBL" id="HQ633071">
    <property type="protein sequence ID" value="AGH31524.1"/>
    <property type="molecule type" value="Genomic_DNA"/>
</dbReference>
<dbReference type="KEGG" id="vg:15010912"/>
<dbReference type="RefSeq" id="YP_007674376.1">
    <property type="nucleotide sequence ID" value="NC_020851.1"/>
</dbReference>
<sequence>MAAVALNTFKTIRHNLTNSTVGIYTAPIGVASIIVSAQIANISTGNTTYLATFSHFRTEGGQFDLIKDGGIPVKDALSPLTGRLVLETDDEIRVSSNENGVLQITMSVLETAKG</sequence>
<keyword evidence="2" id="KW-1185">Reference proteome</keyword>
<gene>
    <name evidence="1" type="ORF">SWZG_00011</name>
</gene>
<evidence type="ECO:0000313" key="1">
    <source>
        <dbReference type="EMBL" id="AGH31524.1"/>
    </source>
</evidence>
<protein>
    <recommendedName>
        <fullName evidence="3">Virion structural protein</fullName>
    </recommendedName>
</protein>
<name>M4QT49_9CAUD</name>
<dbReference type="Proteomes" id="UP000201252">
    <property type="component" value="Segment"/>
</dbReference>
<evidence type="ECO:0000313" key="2">
    <source>
        <dbReference type="Proteomes" id="UP000201252"/>
    </source>
</evidence>
<dbReference type="GeneID" id="15010912"/>
<dbReference type="OrthoDB" id="28378at10239"/>
<accession>M4QT49</accession>
<proteinExistence type="predicted"/>